<dbReference type="Gene3D" id="3.30.40.10">
    <property type="entry name" value="Zinc/RING finger domain, C3HC4 (zinc finger)"/>
    <property type="match status" value="1"/>
</dbReference>
<keyword evidence="1" id="KW-0862">Zinc</keyword>
<dbReference type="AlphaFoldDB" id="A0A9Q0PKL2"/>
<dbReference type="InterPro" id="IPR013083">
    <property type="entry name" value="Znf_RING/FYVE/PHD"/>
</dbReference>
<dbReference type="EMBL" id="JAPFFL010000012">
    <property type="protein sequence ID" value="KAJ6689876.1"/>
    <property type="molecule type" value="Genomic_DNA"/>
</dbReference>
<organism evidence="4 5">
    <name type="scientific">Salix viminalis</name>
    <name type="common">Common osier</name>
    <name type="synonym">Basket willow</name>
    <dbReference type="NCBI Taxonomy" id="40686"/>
    <lineage>
        <taxon>Eukaryota</taxon>
        <taxon>Viridiplantae</taxon>
        <taxon>Streptophyta</taxon>
        <taxon>Embryophyta</taxon>
        <taxon>Tracheophyta</taxon>
        <taxon>Spermatophyta</taxon>
        <taxon>Magnoliopsida</taxon>
        <taxon>eudicotyledons</taxon>
        <taxon>Gunneridae</taxon>
        <taxon>Pentapetalae</taxon>
        <taxon>rosids</taxon>
        <taxon>fabids</taxon>
        <taxon>Malpighiales</taxon>
        <taxon>Salicaceae</taxon>
        <taxon>Saliceae</taxon>
        <taxon>Salix</taxon>
    </lineage>
</organism>
<protein>
    <recommendedName>
        <fullName evidence="3">RING-type domain-containing protein</fullName>
    </recommendedName>
</protein>
<dbReference type="Pfam" id="PF13920">
    <property type="entry name" value="zf-C3HC4_3"/>
    <property type="match status" value="1"/>
</dbReference>
<dbReference type="OrthoDB" id="10514349at2759"/>
<keyword evidence="1" id="KW-0479">Metal-binding</keyword>
<comment type="caution">
    <text evidence="4">The sequence shown here is derived from an EMBL/GenBank/DDBJ whole genome shotgun (WGS) entry which is preliminary data.</text>
</comment>
<feature type="compositionally biased region" description="Low complexity" evidence="2">
    <location>
        <begin position="192"/>
        <end position="210"/>
    </location>
</feature>
<reference evidence="4" key="2">
    <citation type="journal article" date="2023" name="Int. J. Mol. Sci.">
        <title>De Novo Assembly and Annotation of 11 Diverse Shrub Willow (Salix) Genomes Reveals Novel Gene Organization in Sex-Linked Regions.</title>
        <authorList>
            <person name="Hyden B."/>
            <person name="Feng K."/>
            <person name="Yates T.B."/>
            <person name="Jawdy S."/>
            <person name="Cereghino C."/>
            <person name="Smart L.B."/>
            <person name="Muchero W."/>
        </authorList>
    </citation>
    <scope>NUCLEOTIDE SEQUENCE [LARGE SCALE GENOMIC DNA]</scope>
    <source>
        <tissue evidence="4">Shoot tip</tissue>
    </source>
</reference>
<dbReference type="PROSITE" id="PS50089">
    <property type="entry name" value="ZF_RING_2"/>
    <property type="match status" value="1"/>
</dbReference>
<evidence type="ECO:0000256" key="2">
    <source>
        <dbReference type="SAM" id="MobiDB-lite"/>
    </source>
</evidence>
<feature type="compositionally biased region" description="Polar residues" evidence="2">
    <location>
        <begin position="233"/>
        <end position="251"/>
    </location>
</feature>
<evidence type="ECO:0000313" key="5">
    <source>
        <dbReference type="Proteomes" id="UP001151529"/>
    </source>
</evidence>
<dbReference type="GO" id="GO:0016567">
    <property type="term" value="P:protein ubiquitination"/>
    <property type="evidence" value="ECO:0007669"/>
    <property type="project" value="TreeGrafter"/>
</dbReference>
<dbReference type="GO" id="GO:0061630">
    <property type="term" value="F:ubiquitin protein ligase activity"/>
    <property type="evidence" value="ECO:0007669"/>
    <property type="project" value="InterPro"/>
</dbReference>
<dbReference type="InterPro" id="IPR044288">
    <property type="entry name" value="ZNF598/HEL2"/>
</dbReference>
<proteinExistence type="predicted"/>
<dbReference type="Proteomes" id="UP001151529">
    <property type="component" value="Chromosome 8"/>
</dbReference>
<dbReference type="GO" id="GO:0072344">
    <property type="term" value="P:rescue of stalled ribosome"/>
    <property type="evidence" value="ECO:0007669"/>
    <property type="project" value="InterPro"/>
</dbReference>
<feature type="domain" description="RING-type" evidence="3">
    <location>
        <begin position="5"/>
        <end position="46"/>
    </location>
</feature>
<name>A0A9Q0PKL2_SALVM</name>
<evidence type="ECO:0000256" key="1">
    <source>
        <dbReference type="PROSITE-ProRule" id="PRU00175"/>
    </source>
</evidence>
<dbReference type="InterPro" id="IPR001841">
    <property type="entry name" value="Znf_RING"/>
</dbReference>
<dbReference type="PANTHER" id="PTHR22938">
    <property type="entry name" value="ZINC FINGER PROTEIN 598"/>
    <property type="match status" value="1"/>
</dbReference>
<dbReference type="PANTHER" id="PTHR22938:SF0">
    <property type="entry name" value="E3 UBIQUITIN-PROTEIN LIGASE ZNF598"/>
    <property type="match status" value="1"/>
</dbReference>
<evidence type="ECO:0000259" key="3">
    <source>
        <dbReference type="PROSITE" id="PS50089"/>
    </source>
</evidence>
<dbReference type="GO" id="GO:0043022">
    <property type="term" value="F:ribosome binding"/>
    <property type="evidence" value="ECO:0007669"/>
    <property type="project" value="TreeGrafter"/>
</dbReference>
<reference evidence="4" key="1">
    <citation type="submission" date="2022-11" db="EMBL/GenBank/DDBJ databases">
        <authorList>
            <person name="Hyden B.L."/>
            <person name="Feng K."/>
            <person name="Yates T."/>
            <person name="Jawdy S."/>
            <person name="Smart L.B."/>
            <person name="Muchero W."/>
        </authorList>
    </citation>
    <scope>NUCLEOTIDE SEQUENCE</scope>
    <source>
        <tissue evidence="4">Shoot tip</tissue>
    </source>
</reference>
<gene>
    <name evidence="4" type="ORF">OIU85_006196</name>
</gene>
<keyword evidence="1" id="KW-0863">Zinc-finger</keyword>
<keyword evidence="5" id="KW-1185">Reference proteome</keyword>
<dbReference type="GO" id="GO:0008270">
    <property type="term" value="F:zinc ion binding"/>
    <property type="evidence" value="ECO:0007669"/>
    <property type="project" value="UniProtKB-KW"/>
</dbReference>
<sequence length="251" mass="27090">MGDTCAVCVEPFERVAFGACRHQEVCSTCVARLRFVRNDHRCFTCKFSPLVFDPRVYHPSESQVGSYWFHEGTQACFDDFNQYKMMKAMCGLSCTACEYENAGGSKDCREEDRNATTLHSGQNVVVPRSSQVLSSVGHRPGLSANSPSYAWCRSSHDRGAVSRYQVSALSRPAVSKKPLLASNASLMHTKLSGPNVSSSSTTGSSSAPNVTGKGAVENSSCPPMAALLKRKFPSSSPSLANMEGIQTANKP</sequence>
<feature type="region of interest" description="Disordered" evidence="2">
    <location>
        <begin position="191"/>
        <end position="251"/>
    </location>
</feature>
<evidence type="ECO:0000313" key="4">
    <source>
        <dbReference type="EMBL" id="KAJ6689876.1"/>
    </source>
</evidence>
<accession>A0A9Q0PKL2</accession>